<dbReference type="RefSeq" id="WP_343996081.1">
    <property type="nucleotide sequence ID" value="NZ_BAAALG010000013.1"/>
</dbReference>
<keyword evidence="4 6" id="KW-0012">Acyltransferase</keyword>
<dbReference type="InterPro" id="IPR020617">
    <property type="entry name" value="Thiolase_C"/>
</dbReference>
<dbReference type="InterPro" id="IPR002155">
    <property type="entry name" value="Thiolase"/>
</dbReference>
<protein>
    <recommendedName>
        <fullName evidence="5">Probable acetyl-CoA acetyltransferase</fullName>
        <ecNumber evidence="2">2.3.1.9</ecNumber>
    </recommendedName>
</protein>
<evidence type="ECO:0000313" key="9">
    <source>
        <dbReference type="EMBL" id="GAA1110697.1"/>
    </source>
</evidence>
<feature type="domain" description="Thiolase N-terminal" evidence="7">
    <location>
        <begin position="8"/>
        <end position="246"/>
    </location>
</feature>
<accession>A0ABN1U083</accession>
<dbReference type="InterPro" id="IPR020616">
    <property type="entry name" value="Thiolase_N"/>
</dbReference>
<dbReference type="SUPFAM" id="SSF53901">
    <property type="entry name" value="Thiolase-like"/>
    <property type="match status" value="2"/>
</dbReference>
<gene>
    <name evidence="9" type="ORF">GCM10009668_34320</name>
</gene>
<dbReference type="NCBIfam" id="TIGR01930">
    <property type="entry name" value="AcCoA-C-Actrans"/>
    <property type="match status" value="1"/>
</dbReference>
<dbReference type="EMBL" id="BAAALG010000013">
    <property type="protein sequence ID" value="GAA1110697.1"/>
    <property type="molecule type" value="Genomic_DNA"/>
</dbReference>
<dbReference type="EC" id="2.3.1.9" evidence="2"/>
<comment type="caution">
    <text evidence="9">The sequence shown here is derived from an EMBL/GenBank/DDBJ whole genome shotgun (WGS) entry which is preliminary data.</text>
</comment>
<keyword evidence="10" id="KW-1185">Reference proteome</keyword>
<dbReference type="PANTHER" id="PTHR18919">
    <property type="entry name" value="ACETYL-COA C-ACYLTRANSFERASE"/>
    <property type="match status" value="1"/>
</dbReference>
<evidence type="ECO:0000256" key="2">
    <source>
        <dbReference type="ARBA" id="ARBA00012705"/>
    </source>
</evidence>
<comment type="similarity">
    <text evidence="1 6">Belongs to the thiolase-like superfamily. Thiolase family.</text>
</comment>
<evidence type="ECO:0000256" key="6">
    <source>
        <dbReference type="RuleBase" id="RU003557"/>
    </source>
</evidence>
<name>A0ABN1U083_9ACTN</name>
<evidence type="ECO:0000259" key="7">
    <source>
        <dbReference type="Pfam" id="PF00108"/>
    </source>
</evidence>
<keyword evidence="3 6" id="KW-0808">Transferase</keyword>
<dbReference type="PIRSF" id="PIRSF000429">
    <property type="entry name" value="Ac-CoA_Ac_transf"/>
    <property type="match status" value="1"/>
</dbReference>
<dbReference type="Proteomes" id="UP001501581">
    <property type="component" value="Unassembled WGS sequence"/>
</dbReference>
<evidence type="ECO:0000256" key="4">
    <source>
        <dbReference type="ARBA" id="ARBA00023315"/>
    </source>
</evidence>
<evidence type="ECO:0000256" key="1">
    <source>
        <dbReference type="ARBA" id="ARBA00010982"/>
    </source>
</evidence>
<feature type="domain" description="Thiolase C-terminal" evidence="8">
    <location>
        <begin position="260"/>
        <end position="377"/>
    </location>
</feature>
<evidence type="ECO:0000259" key="8">
    <source>
        <dbReference type="Pfam" id="PF02803"/>
    </source>
</evidence>
<dbReference type="InterPro" id="IPR016039">
    <property type="entry name" value="Thiolase-like"/>
</dbReference>
<evidence type="ECO:0000256" key="3">
    <source>
        <dbReference type="ARBA" id="ARBA00022679"/>
    </source>
</evidence>
<organism evidence="9 10">
    <name type="scientific">Nocardioides dubius</name>
    <dbReference type="NCBI Taxonomy" id="317019"/>
    <lineage>
        <taxon>Bacteria</taxon>
        <taxon>Bacillati</taxon>
        <taxon>Actinomycetota</taxon>
        <taxon>Actinomycetes</taxon>
        <taxon>Propionibacteriales</taxon>
        <taxon>Nocardioidaceae</taxon>
        <taxon>Nocardioides</taxon>
    </lineage>
</organism>
<dbReference type="PANTHER" id="PTHR18919:SF107">
    <property type="entry name" value="ACETYL-COA ACETYLTRANSFERASE, CYTOSOLIC"/>
    <property type="match status" value="1"/>
</dbReference>
<proteinExistence type="inferred from homology"/>
<dbReference type="CDD" id="cd00751">
    <property type="entry name" value="thiolase"/>
    <property type="match status" value="1"/>
</dbReference>
<dbReference type="Pfam" id="PF02803">
    <property type="entry name" value="Thiolase_C"/>
    <property type="match status" value="1"/>
</dbReference>
<evidence type="ECO:0000313" key="10">
    <source>
        <dbReference type="Proteomes" id="UP001501581"/>
    </source>
</evidence>
<sequence>MTAQSSPVIVAAARTPIGSTGHSLARLQVEKLAAPVLRELSDRVAPLGIPDDVVLGNCMGPGGNVARLSALAAGLGEAVPGLSVDRQCASGLAAIDVAAQAVRAGSELVLAGGVESASTAPWRFWPPASPEAEPVRYQRARFAPSAEDDLEMGLANDLFAAEAQVSRERQDAYAARSHALAVEARDAGTYDDEIVALGAVTRDDRPRSGLTTQRLGRLPAAFRPGGTVTAGNSCGISDGAAAVAVVGAAAQERLGVPGLRILGTATSGVAPSRPGRGLVPATRLALKRAELDLDQIDVIEFNEAFAGQVLACCDELDLDPARVCRQGGALALGHPWGASGAVLAVRLFSQLVTQGAGRYGLAAIAAGGGMGVAMVVEAC</sequence>
<reference evidence="9 10" key="1">
    <citation type="journal article" date="2019" name="Int. J. Syst. Evol. Microbiol.">
        <title>The Global Catalogue of Microorganisms (GCM) 10K type strain sequencing project: providing services to taxonomists for standard genome sequencing and annotation.</title>
        <authorList>
            <consortium name="The Broad Institute Genomics Platform"/>
            <consortium name="The Broad Institute Genome Sequencing Center for Infectious Disease"/>
            <person name="Wu L."/>
            <person name="Ma J."/>
        </authorList>
    </citation>
    <scope>NUCLEOTIDE SEQUENCE [LARGE SCALE GENOMIC DNA]</scope>
    <source>
        <strain evidence="9 10">JCM 13008</strain>
    </source>
</reference>
<evidence type="ECO:0000256" key="5">
    <source>
        <dbReference type="ARBA" id="ARBA00040529"/>
    </source>
</evidence>
<dbReference type="Gene3D" id="3.40.47.10">
    <property type="match status" value="1"/>
</dbReference>
<dbReference type="Pfam" id="PF00108">
    <property type="entry name" value="Thiolase_N"/>
    <property type="match status" value="1"/>
</dbReference>